<keyword evidence="6" id="KW-0472">Membrane</keyword>
<protein>
    <submittedName>
        <fullName evidence="8">TolC family protein</fullName>
    </submittedName>
</protein>
<sequence length="378" mass="41071">MAWQSDPDHNELNTNYHSATARAHAAGSWFSGGPTISGQYFDDHAIGSNEGYTTYQGGISVPLWLPGQGTATVKTANAEALTVKERLKVARMAVAIKVLDSTAAVISAKRHLAIARTLQSSLEKLQLSVSRGVQAGEMTSSDQQAVIAEVANAQSECSLATEQVENATSALEIILGRPGVPDLLSYDEISVAHARALPLSLLEKMDPRVKTAEQNVRTANAGMRLARASFMPNPEVGIGAIHEKQYGSPWDNRVGVTLSIPLPSTVRNVPIETEARNKVATAINQEEQIHRRVRQELTQVFSHLRSTENTFKNTLLASENMNKRANDMTRAWQAGEVSLIELLRAKTAAYSALQMRNQAEVSWHAAIIRAIIAAGEFE</sequence>
<keyword evidence="4" id="KW-1134">Transmembrane beta strand</keyword>
<dbReference type="InterPro" id="IPR003423">
    <property type="entry name" value="OMP_efflux"/>
</dbReference>
<dbReference type="EMBL" id="JAPIUZ010000001">
    <property type="protein sequence ID" value="MCX2563116.1"/>
    <property type="molecule type" value="Genomic_DNA"/>
</dbReference>
<keyword evidence="5" id="KW-0812">Transmembrane</keyword>
<keyword evidence="3" id="KW-0813">Transport</keyword>
<proteinExistence type="inferred from homology"/>
<dbReference type="SUPFAM" id="SSF56954">
    <property type="entry name" value="Outer membrane efflux proteins (OEP)"/>
    <property type="match status" value="1"/>
</dbReference>
<reference evidence="8 9" key="1">
    <citation type="submission" date="2022-11" db="EMBL/GenBank/DDBJ databases">
        <title>Genome sequencing of Acetobacter type strain.</title>
        <authorList>
            <person name="Heo J."/>
            <person name="Lee D."/>
            <person name="Han B.-H."/>
            <person name="Hong S.-B."/>
            <person name="Kwon S.-W."/>
        </authorList>
    </citation>
    <scope>NUCLEOTIDE SEQUENCE [LARGE SCALE GENOMIC DNA]</scope>
    <source>
        <strain evidence="8 9">KACC 21253</strain>
    </source>
</reference>
<keyword evidence="9" id="KW-1185">Reference proteome</keyword>
<comment type="similarity">
    <text evidence="2">Belongs to the outer membrane factor (OMF) (TC 1.B.17) family.</text>
</comment>
<evidence type="ECO:0000256" key="6">
    <source>
        <dbReference type="ARBA" id="ARBA00023136"/>
    </source>
</evidence>
<gene>
    <name evidence="8" type="ORF">OQ497_03960</name>
</gene>
<accession>A0ABT3QCU8</accession>
<dbReference type="PANTHER" id="PTHR30026:SF20">
    <property type="entry name" value="OUTER MEMBRANE PROTEIN TOLC"/>
    <property type="match status" value="1"/>
</dbReference>
<comment type="caution">
    <text evidence="8">The sequence shown here is derived from an EMBL/GenBank/DDBJ whole genome shotgun (WGS) entry which is preliminary data.</text>
</comment>
<dbReference type="Pfam" id="PF02321">
    <property type="entry name" value="OEP"/>
    <property type="match status" value="2"/>
</dbReference>
<dbReference type="PANTHER" id="PTHR30026">
    <property type="entry name" value="OUTER MEMBRANE PROTEIN TOLC"/>
    <property type="match status" value="1"/>
</dbReference>
<comment type="subcellular location">
    <subcellularLocation>
        <location evidence="1">Cell outer membrane</location>
    </subcellularLocation>
</comment>
<evidence type="ECO:0000256" key="3">
    <source>
        <dbReference type="ARBA" id="ARBA00022448"/>
    </source>
</evidence>
<evidence type="ECO:0000313" key="8">
    <source>
        <dbReference type="EMBL" id="MCX2563116.1"/>
    </source>
</evidence>
<evidence type="ECO:0000256" key="7">
    <source>
        <dbReference type="ARBA" id="ARBA00023237"/>
    </source>
</evidence>
<dbReference type="Gene3D" id="1.20.1600.10">
    <property type="entry name" value="Outer membrane efflux proteins (OEP)"/>
    <property type="match status" value="1"/>
</dbReference>
<evidence type="ECO:0000256" key="2">
    <source>
        <dbReference type="ARBA" id="ARBA00007613"/>
    </source>
</evidence>
<evidence type="ECO:0000256" key="5">
    <source>
        <dbReference type="ARBA" id="ARBA00022692"/>
    </source>
</evidence>
<evidence type="ECO:0000313" key="9">
    <source>
        <dbReference type="Proteomes" id="UP001301152"/>
    </source>
</evidence>
<organism evidence="8 9">
    <name type="scientific">Acetobacter thailandicus</name>
    <dbReference type="NCBI Taxonomy" id="1502842"/>
    <lineage>
        <taxon>Bacteria</taxon>
        <taxon>Pseudomonadati</taxon>
        <taxon>Pseudomonadota</taxon>
        <taxon>Alphaproteobacteria</taxon>
        <taxon>Acetobacterales</taxon>
        <taxon>Acetobacteraceae</taxon>
        <taxon>Acetobacter</taxon>
    </lineage>
</organism>
<dbReference type="Proteomes" id="UP001301152">
    <property type="component" value="Unassembled WGS sequence"/>
</dbReference>
<dbReference type="InterPro" id="IPR051906">
    <property type="entry name" value="TolC-like"/>
</dbReference>
<evidence type="ECO:0000256" key="4">
    <source>
        <dbReference type="ARBA" id="ARBA00022452"/>
    </source>
</evidence>
<dbReference type="RefSeq" id="WP_233133389.1">
    <property type="nucleotide sequence ID" value="NZ_JAERKX010000005.1"/>
</dbReference>
<evidence type="ECO:0000256" key="1">
    <source>
        <dbReference type="ARBA" id="ARBA00004442"/>
    </source>
</evidence>
<keyword evidence="7" id="KW-0998">Cell outer membrane</keyword>
<name>A0ABT3QCU8_9PROT</name>